<evidence type="ECO:0000256" key="2">
    <source>
        <dbReference type="ARBA" id="ARBA00006275"/>
    </source>
</evidence>
<protein>
    <recommendedName>
        <fullName evidence="6">RagB/SusD domain-containing protein</fullName>
    </recommendedName>
</protein>
<reference evidence="7 8" key="1">
    <citation type="submission" date="2020-08" db="EMBL/GenBank/DDBJ databases">
        <title>Genomic Encyclopedia of Type Strains, Phase IV (KMG-IV): sequencing the most valuable type-strain genomes for metagenomic binning, comparative biology and taxonomic classification.</title>
        <authorList>
            <person name="Goeker M."/>
        </authorList>
    </citation>
    <scope>NUCLEOTIDE SEQUENCE [LARGE SCALE GENOMIC DNA]</scope>
    <source>
        <strain evidence="7 8">DSM 17976</strain>
    </source>
</reference>
<keyword evidence="5" id="KW-0998">Cell outer membrane</keyword>
<accession>A0A7W5ZPW3</accession>
<evidence type="ECO:0000313" key="8">
    <source>
        <dbReference type="Proteomes" id="UP000541352"/>
    </source>
</evidence>
<dbReference type="PROSITE" id="PS51257">
    <property type="entry name" value="PROKAR_LIPOPROTEIN"/>
    <property type="match status" value="1"/>
</dbReference>
<comment type="similarity">
    <text evidence="2">Belongs to the SusD family.</text>
</comment>
<comment type="caution">
    <text evidence="7">The sequence shown here is derived from an EMBL/GenBank/DDBJ whole genome shotgun (WGS) entry which is preliminary data.</text>
</comment>
<dbReference type="AlphaFoldDB" id="A0A7W5ZPW3"/>
<evidence type="ECO:0000256" key="1">
    <source>
        <dbReference type="ARBA" id="ARBA00004442"/>
    </source>
</evidence>
<comment type="subcellular location">
    <subcellularLocation>
        <location evidence="1">Cell outer membrane</location>
    </subcellularLocation>
</comment>
<feature type="domain" description="RagB/SusD" evidence="6">
    <location>
        <begin position="359"/>
        <end position="531"/>
    </location>
</feature>
<dbReference type="Proteomes" id="UP000541352">
    <property type="component" value="Unassembled WGS sequence"/>
</dbReference>
<keyword evidence="4" id="KW-0472">Membrane</keyword>
<dbReference type="Gene3D" id="1.25.40.10">
    <property type="entry name" value="Tetratricopeptide repeat domain"/>
    <property type="match status" value="1"/>
</dbReference>
<evidence type="ECO:0000256" key="3">
    <source>
        <dbReference type="ARBA" id="ARBA00022729"/>
    </source>
</evidence>
<dbReference type="Gene3D" id="1.25.40.390">
    <property type="match status" value="1"/>
</dbReference>
<dbReference type="CDD" id="cd08977">
    <property type="entry name" value="SusD"/>
    <property type="match status" value="1"/>
</dbReference>
<evidence type="ECO:0000313" key="7">
    <source>
        <dbReference type="EMBL" id="MBB3839532.1"/>
    </source>
</evidence>
<proteinExistence type="inferred from homology"/>
<evidence type="ECO:0000256" key="4">
    <source>
        <dbReference type="ARBA" id="ARBA00023136"/>
    </source>
</evidence>
<dbReference type="InterPro" id="IPR011990">
    <property type="entry name" value="TPR-like_helical_dom_sf"/>
</dbReference>
<keyword evidence="8" id="KW-1185">Reference proteome</keyword>
<dbReference type="InterPro" id="IPR012944">
    <property type="entry name" value="SusD_RagB_dom"/>
</dbReference>
<evidence type="ECO:0000256" key="5">
    <source>
        <dbReference type="ARBA" id="ARBA00023237"/>
    </source>
</evidence>
<gene>
    <name evidence="7" type="ORF">FHS57_003541</name>
</gene>
<dbReference type="Pfam" id="PF07980">
    <property type="entry name" value="SusD_RagB"/>
    <property type="match status" value="1"/>
</dbReference>
<evidence type="ECO:0000259" key="6">
    <source>
        <dbReference type="Pfam" id="PF07980"/>
    </source>
</evidence>
<dbReference type="GO" id="GO:0009279">
    <property type="term" value="C:cell outer membrane"/>
    <property type="evidence" value="ECO:0007669"/>
    <property type="project" value="UniProtKB-SubCell"/>
</dbReference>
<dbReference type="EMBL" id="JACIBY010000007">
    <property type="protein sequence ID" value="MBB3839532.1"/>
    <property type="molecule type" value="Genomic_DNA"/>
</dbReference>
<dbReference type="Gene3D" id="1.10.3780.10">
    <property type="entry name" value="SusD-like"/>
    <property type="match status" value="1"/>
</dbReference>
<sequence>MKHFISKNTVLGGIALALTMSSCIKDLDRKPFNEVTSATVYNDPAAYKQVAAKLYAGMMLTGQQGPAGDDRTKDIKGMDEGFSSYLRNYWYLQVLPTDEAVIAWSDAGLPEINYMKWSSNNAFIRGFYNRVFYQIASCNEFIRETSDAKLNERGVSGTILTETKALRAEARFLRALSYWHALDLFGGNVPFVTENDAVGSAPPKQTNAKSLFEYIESELKAIDGELVDARKNEYARADKAAAWMLLAKLYLNAEAQGQGNRYADAATYAKKVIDAGYSLQTKYEDLFKADNNTSTEVIWALAADGTRSQTWGGMTFLCHAPVGGSMPASAYGIDGGWGGVRVTPSFVKLFADPTGKTDKRAMFYTDGQKLEINELSTFTDGYAMPKFKNVTSAGKVGSNLTHPDTDFPMFRLADAYLIYAEAASRGAGDKTLALDYVNKIRARAYGSAAGNITSSELTPDFVLAERARELSWEGSRRTDLIRYGKFTGASYLWAWKGGVKDGAGVQDYLKIFPLPSTDLTANPNLVQNTGY</sequence>
<dbReference type="SUPFAM" id="SSF48452">
    <property type="entry name" value="TPR-like"/>
    <property type="match status" value="1"/>
</dbReference>
<name>A0A7W5ZPW3_9BACT</name>
<keyword evidence="3" id="KW-0732">Signal</keyword>
<organism evidence="7 8">
    <name type="scientific">Runella defluvii</name>
    <dbReference type="NCBI Taxonomy" id="370973"/>
    <lineage>
        <taxon>Bacteria</taxon>
        <taxon>Pseudomonadati</taxon>
        <taxon>Bacteroidota</taxon>
        <taxon>Cytophagia</taxon>
        <taxon>Cytophagales</taxon>
        <taxon>Spirosomataceae</taxon>
        <taxon>Runella</taxon>
    </lineage>
</organism>
<dbReference type="RefSeq" id="WP_183975892.1">
    <property type="nucleotide sequence ID" value="NZ_JACIBY010000007.1"/>
</dbReference>